<comment type="subcellular location">
    <subcellularLocation>
        <location evidence="1 7">Membrane</location>
        <topology evidence="1 7">Multi-pass membrane protein</topology>
    </subcellularLocation>
</comment>
<dbReference type="WBParaSite" id="PSAMB.scaffold550size47471.g6828.t1">
    <property type="protein sequence ID" value="PSAMB.scaffold550size47471.g6828.t1"/>
    <property type="gene ID" value="PSAMB.scaffold550size47471.g6828"/>
</dbReference>
<evidence type="ECO:0000256" key="1">
    <source>
        <dbReference type="ARBA" id="ARBA00004141"/>
    </source>
</evidence>
<organism evidence="8 9">
    <name type="scientific">Plectus sambesii</name>
    <dbReference type="NCBI Taxonomy" id="2011161"/>
    <lineage>
        <taxon>Eukaryota</taxon>
        <taxon>Metazoa</taxon>
        <taxon>Ecdysozoa</taxon>
        <taxon>Nematoda</taxon>
        <taxon>Chromadorea</taxon>
        <taxon>Plectida</taxon>
        <taxon>Plectina</taxon>
        <taxon>Plectoidea</taxon>
        <taxon>Plectidae</taxon>
        <taxon>Plectus</taxon>
    </lineage>
</organism>
<evidence type="ECO:0000256" key="7">
    <source>
        <dbReference type="RuleBase" id="RU361218"/>
    </source>
</evidence>
<evidence type="ECO:0000256" key="2">
    <source>
        <dbReference type="ARBA" id="ARBA00006840"/>
    </source>
</evidence>
<feature type="disulfide bond" evidence="6">
    <location>
        <begin position="146"/>
        <end position="179"/>
    </location>
</feature>
<name>A0A914WWJ2_9BILA</name>
<evidence type="ECO:0000256" key="3">
    <source>
        <dbReference type="ARBA" id="ARBA00022692"/>
    </source>
</evidence>
<sequence length="248" mass="27059">MVHGGMTLVKYLLFLFNFIFWLSGIGLVVAGTVIQIKYSQYINFLGDDFLSAPIVLIACGCVITLLGFFGCCGAIRENYCMTMTFGVLLGVILIVEMAVGIASYVLKDDVEQIMKTQMIAGMARYNASEAVGVTLAWNSMQQEFKCCGVDNYTDWRNSTVLGDTNDVPDSCCIQQTADCGVNVRARDWTKANLTIYATGCVGELKDWVVLNVALFGGVACGVACLQVVVLCLACILGSNLRADYYDYY</sequence>
<dbReference type="GO" id="GO:0005886">
    <property type="term" value="C:plasma membrane"/>
    <property type="evidence" value="ECO:0007669"/>
    <property type="project" value="TreeGrafter"/>
</dbReference>
<dbReference type="PANTHER" id="PTHR19282:SF456">
    <property type="entry name" value="CD63 MOLECULE"/>
    <property type="match status" value="1"/>
</dbReference>
<keyword evidence="6" id="KW-1015">Disulfide bond</keyword>
<dbReference type="AlphaFoldDB" id="A0A914WWJ2"/>
<reference evidence="9" key="1">
    <citation type="submission" date="2022-11" db="UniProtKB">
        <authorList>
            <consortium name="WormBaseParasite"/>
        </authorList>
    </citation>
    <scope>IDENTIFICATION</scope>
</reference>
<comment type="similarity">
    <text evidence="2 7">Belongs to the tetraspanin (TM4SF) family.</text>
</comment>
<dbReference type="PRINTS" id="PR00259">
    <property type="entry name" value="TMFOUR"/>
</dbReference>
<keyword evidence="8" id="KW-1185">Reference proteome</keyword>
<evidence type="ECO:0000256" key="6">
    <source>
        <dbReference type="PIRSR" id="PIRSR002419-1"/>
    </source>
</evidence>
<feature type="transmembrane region" description="Helical" evidence="7">
    <location>
        <begin position="54"/>
        <end position="75"/>
    </location>
</feature>
<evidence type="ECO:0000256" key="5">
    <source>
        <dbReference type="ARBA" id="ARBA00023136"/>
    </source>
</evidence>
<dbReference type="Proteomes" id="UP000887566">
    <property type="component" value="Unplaced"/>
</dbReference>
<evidence type="ECO:0000313" key="8">
    <source>
        <dbReference type="Proteomes" id="UP000887566"/>
    </source>
</evidence>
<dbReference type="PANTHER" id="PTHR19282">
    <property type="entry name" value="TETRASPANIN"/>
    <property type="match status" value="1"/>
</dbReference>
<evidence type="ECO:0000313" key="9">
    <source>
        <dbReference type="WBParaSite" id="PSAMB.scaffold550size47471.g6828.t1"/>
    </source>
</evidence>
<dbReference type="InterPro" id="IPR018499">
    <property type="entry name" value="Tetraspanin/Peripherin"/>
</dbReference>
<dbReference type="SUPFAM" id="SSF48652">
    <property type="entry name" value="Tetraspanin"/>
    <property type="match status" value="1"/>
</dbReference>
<keyword evidence="4 7" id="KW-1133">Transmembrane helix</keyword>
<protein>
    <recommendedName>
        <fullName evidence="7">Tetraspanin</fullName>
    </recommendedName>
</protein>
<evidence type="ECO:0000256" key="4">
    <source>
        <dbReference type="ARBA" id="ARBA00022989"/>
    </source>
</evidence>
<keyword evidence="5 7" id="KW-0472">Membrane</keyword>
<accession>A0A914WWJ2</accession>
<feature type="transmembrane region" description="Helical" evidence="7">
    <location>
        <begin position="12"/>
        <end position="34"/>
    </location>
</feature>
<feature type="transmembrane region" description="Helical" evidence="7">
    <location>
        <begin position="87"/>
        <end position="106"/>
    </location>
</feature>
<dbReference type="InterPro" id="IPR008952">
    <property type="entry name" value="Tetraspanin_EC2_sf"/>
</dbReference>
<dbReference type="Pfam" id="PF00335">
    <property type="entry name" value="Tetraspanin"/>
    <property type="match status" value="1"/>
</dbReference>
<dbReference type="Gene3D" id="1.10.1450.10">
    <property type="entry name" value="Tetraspanin"/>
    <property type="match status" value="1"/>
</dbReference>
<feature type="transmembrane region" description="Helical" evidence="7">
    <location>
        <begin position="212"/>
        <end position="236"/>
    </location>
</feature>
<dbReference type="InterPro" id="IPR000301">
    <property type="entry name" value="Tetraspanin_animals"/>
</dbReference>
<keyword evidence="3 7" id="KW-0812">Transmembrane</keyword>
<proteinExistence type="inferred from homology"/>
<dbReference type="PIRSF" id="PIRSF002419">
    <property type="entry name" value="Tetraspanin"/>
    <property type="match status" value="1"/>
</dbReference>